<gene>
    <name evidence="7" type="ORF">J2S05_000425</name>
</gene>
<dbReference type="GO" id="GO:0043115">
    <property type="term" value="F:precorrin-2 dehydrogenase activity"/>
    <property type="evidence" value="ECO:0007669"/>
    <property type="project" value="UniProtKB-EC"/>
</dbReference>
<dbReference type="NCBIfam" id="TIGR01470">
    <property type="entry name" value="cysG_Nterm"/>
    <property type="match status" value="1"/>
</dbReference>
<name>A0ABT9YDN5_9BACI</name>
<dbReference type="EC" id="1.3.1.76" evidence="2"/>
<dbReference type="PANTHER" id="PTHR35330:SF1">
    <property type="entry name" value="SIROHEME BIOSYNTHESIS PROTEIN MET8"/>
    <property type="match status" value="1"/>
</dbReference>
<organism evidence="7 8">
    <name type="scientific">Alkalicoccobacillus murimartini</name>
    <dbReference type="NCBI Taxonomy" id="171685"/>
    <lineage>
        <taxon>Bacteria</taxon>
        <taxon>Bacillati</taxon>
        <taxon>Bacillota</taxon>
        <taxon>Bacilli</taxon>
        <taxon>Bacillales</taxon>
        <taxon>Bacillaceae</taxon>
        <taxon>Alkalicoccobacillus</taxon>
    </lineage>
</organism>
<keyword evidence="4" id="KW-0520">NAD</keyword>
<keyword evidence="7" id="KW-0456">Lyase</keyword>
<evidence type="ECO:0000256" key="6">
    <source>
        <dbReference type="ARBA" id="ARBA00047561"/>
    </source>
</evidence>
<accession>A0ABT9YDN5</accession>
<dbReference type="Proteomes" id="UP001225034">
    <property type="component" value="Unassembled WGS sequence"/>
</dbReference>
<dbReference type="EMBL" id="JAUSUA010000001">
    <property type="protein sequence ID" value="MDQ0205651.1"/>
    <property type="molecule type" value="Genomic_DNA"/>
</dbReference>
<dbReference type="InterPro" id="IPR006367">
    <property type="entry name" value="Sirohaem_synthase_N"/>
</dbReference>
<evidence type="ECO:0000256" key="4">
    <source>
        <dbReference type="ARBA" id="ARBA00023027"/>
    </source>
</evidence>
<comment type="caution">
    <text evidence="7">The sequence shown here is derived from an EMBL/GenBank/DDBJ whole genome shotgun (WGS) entry which is preliminary data.</text>
</comment>
<dbReference type="Gene3D" id="3.40.50.720">
    <property type="entry name" value="NAD(P)-binding Rossmann-like Domain"/>
    <property type="match status" value="1"/>
</dbReference>
<evidence type="ECO:0000313" key="7">
    <source>
        <dbReference type="EMBL" id="MDQ0205651.1"/>
    </source>
</evidence>
<dbReference type="GO" id="GO:0051266">
    <property type="term" value="F:sirohydrochlorin ferrochelatase activity"/>
    <property type="evidence" value="ECO:0007669"/>
    <property type="project" value="UniProtKB-EC"/>
</dbReference>
<dbReference type="InterPro" id="IPR028161">
    <property type="entry name" value="Met8-like"/>
</dbReference>
<evidence type="ECO:0000256" key="3">
    <source>
        <dbReference type="ARBA" id="ARBA00023002"/>
    </source>
</evidence>
<evidence type="ECO:0000256" key="5">
    <source>
        <dbReference type="ARBA" id="ARBA00023244"/>
    </source>
</evidence>
<sequence length="208" mass="23602">MSDWMPLMINVQDKTVTCIGGGQVAARRIPLLIKGGAKITLISPILHEDLLKWVDSFQWEQQKLSQAKTFHSHILFIATDDPVLNDELLMKARDGQWVYAAHNAQKSDIHFPAVVSEPPVTFSISTGGAFPAYLPKLKQMIHQVFIDAHVADDLTFLEKIRKQVLASPFTADQKTRLLRSCAKDEFLRSPNRDQLLNQWIEELQKNDT</sequence>
<evidence type="ECO:0000313" key="8">
    <source>
        <dbReference type="Proteomes" id="UP001225034"/>
    </source>
</evidence>
<evidence type="ECO:0000256" key="2">
    <source>
        <dbReference type="ARBA" id="ARBA00012400"/>
    </source>
</evidence>
<dbReference type="InterPro" id="IPR042518">
    <property type="entry name" value="SirC_C"/>
</dbReference>
<dbReference type="InterPro" id="IPR036291">
    <property type="entry name" value="NAD(P)-bd_dom_sf"/>
</dbReference>
<keyword evidence="5" id="KW-0627">Porphyrin biosynthesis</keyword>
<dbReference type="PANTHER" id="PTHR35330">
    <property type="entry name" value="SIROHEME BIOSYNTHESIS PROTEIN MET8"/>
    <property type="match status" value="1"/>
</dbReference>
<dbReference type="SUPFAM" id="SSF51735">
    <property type="entry name" value="NAD(P)-binding Rossmann-fold domains"/>
    <property type="match status" value="1"/>
</dbReference>
<dbReference type="SUPFAM" id="SSF75615">
    <property type="entry name" value="Siroheme synthase middle domains-like"/>
    <property type="match status" value="1"/>
</dbReference>
<comment type="catalytic activity">
    <reaction evidence="6">
        <text>precorrin-2 + NAD(+) = sirohydrochlorin + NADH + 2 H(+)</text>
        <dbReference type="Rhea" id="RHEA:15613"/>
        <dbReference type="ChEBI" id="CHEBI:15378"/>
        <dbReference type="ChEBI" id="CHEBI:57540"/>
        <dbReference type="ChEBI" id="CHEBI:57945"/>
        <dbReference type="ChEBI" id="CHEBI:58351"/>
        <dbReference type="ChEBI" id="CHEBI:58827"/>
        <dbReference type="EC" id="1.3.1.76"/>
    </reaction>
</comment>
<evidence type="ECO:0000256" key="1">
    <source>
        <dbReference type="ARBA" id="ARBA00005010"/>
    </source>
</evidence>
<dbReference type="Pfam" id="PF13241">
    <property type="entry name" value="NAD_binding_7"/>
    <property type="match status" value="1"/>
</dbReference>
<keyword evidence="3 7" id="KW-0560">Oxidoreductase</keyword>
<comment type="pathway">
    <text evidence="1">Porphyrin-containing compound metabolism; siroheme biosynthesis; sirohydrochlorin from precorrin-2: step 1/1.</text>
</comment>
<keyword evidence="8" id="KW-1185">Reference proteome</keyword>
<protein>
    <recommendedName>
        <fullName evidence="2">precorrin-2 dehydrogenase</fullName>
        <ecNumber evidence="2">1.3.1.76</ecNumber>
    </recommendedName>
</protein>
<dbReference type="RefSeq" id="WP_306979478.1">
    <property type="nucleotide sequence ID" value="NZ_JAUSUA010000001.1"/>
</dbReference>
<proteinExistence type="predicted"/>
<reference evidence="7 8" key="1">
    <citation type="submission" date="2023-07" db="EMBL/GenBank/DDBJ databases">
        <title>Genomic Encyclopedia of Type Strains, Phase IV (KMG-IV): sequencing the most valuable type-strain genomes for metagenomic binning, comparative biology and taxonomic classification.</title>
        <authorList>
            <person name="Goeker M."/>
        </authorList>
    </citation>
    <scope>NUCLEOTIDE SEQUENCE [LARGE SCALE GENOMIC DNA]</scope>
    <source>
        <strain evidence="7 8">DSM 19154</strain>
    </source>
</reference>
<dbReference type="Gene3D" id="1.10.8.610">
    <property type="entry name" value="SirC, precorrin-2 dehydrogenase, C-terminal helical domain-like"/>
    <property type="match status" value="1"/>
</dbReference>